<dbReference type="GO" id="GO:0016747">
    <property type="term" value="F:acyltransferase activity, transferring groups other than amino-acyl groups"/>
    <property type="evidence" value="ECO:0007669"/>
    <property type="project" value="InterPro"/>
</dbReference>
<name>A0A6I2MCF2_9BACI</name>
<dbReference type="Gene3D" id="3.40.630.30">
    <property type="match status" value="1"/>
</dbReference>
<dbReference type="PANTHER" id="PTHR47237:SF2">
    <property type="entry name" value="BLL4206 PROTEIN"/>
    <property type="match status" value="1"/>
</dbReference>
<evidence type="ECO:0000259" key="1">
    <source>
        <dbReference type="PROSITE" id="PS51186"/>
    </source>
</evidence>
<organism evidence="2 3">
    <name type="scientific">Metabacillus idriensis</name>
    <dbReference type="NCBI Taxonomy" id="324768"/>
    <lineage>
        <taxon>Bacteria</taxon>
        <taxon>Bacillati</taxon>
        <taxon>Bacillota</taxon>
        <taxon>Bacilli</taxon>
        <taxon>Bacillales</taxon>
        <taxon>Bacillaceae</taxon>
        <taxon>Metabacillus</taxon>
    </lineage>
</organism>
<reference evidence="2 3" key="1">
    <citation type="submission" date="2019-11" db="EMBL/GenBank/DDBJ databases">
        <title>Bacillus idriensis genome.</title>
        <authorList>
            <person name="Konopka E.N."/>
            <person name="Newman J.D."/>
        </authorList>
    </citation>
    <scope>NUCLEOTIDE SEQUENCE [LARGE SCALE GENOMIC DNA]</scope>
    <source>
        <strain evidence="2 3">DSM 19097</strain>
    </source>
</reference>
<dbReference type="InterPro" id="IPR041496">
    <property type="entry name" value="YitH/HolE_GNAT"/>
</dbReference>
<feature type="domain" description="N-acetyltransferase" evidence="1">
    <location>
        <begin position="21"/>
        <end position="158"/>
    </location>
</feature>
<dbReference type="Pfam" id="PF18014">
    <property type="entry name" value="Acetyltransf_18"/>
    <property type="match status" value="1"/>
</dbReference>
<dbReference type="Gene3D" id="3.40.630.90">
    <property type="match status" value="1"/>
</dbReference>
<dbReference type="InterPro" id="IPR052729">
    <property type="entry name" value="Acyl/Acetyltrans_Enzymes"/>
</dbReference>
<dbReference type="Pfam" id="PF13673">
    <property type="entry name" value="Acetyltransf_10"/>
    <property type="match status" value="1"/>
</dbReference>
<keyword evidence="2" id="KW-0808">Transferase</keyword>
<dbReference type="InterPro" id="IPR000182">
    <property type="entry name" value="GNAT_dom"/>
</dbReference>
<gene>
    <name evidence="2" type="ORF">GJU41_13370</name>
</gene>
<dbReference type="PANTHER" id="PTHR47237">
    <property type="entry name" value="SLL0310 PROTEIN"/>
    <property type="match status" value="1"/>
</dbReference>
<dbReference type="CDD" id="cd04301">
    <property type="entry name" value="NAT_SF"/>
    <property type="match status" value="1"/>
</dbReference>
<dbReference type="PROSITE" id="PS51186">
    <property type="entry name" value="GNAT"/>
    <property type="match status" value="1"/>
</dbReference>
<dbReference type="InterPro" id="IPR016181">
    <property type="entry name" value="Acyl_CoA_acyltransferase"/>
</dbReference>
<evidence type="ECO:0000313" key="3">
    <source>
        <dbReference type="Proteomes" id="UP000441585"/>
    </source>
</evidence>
<dbReference type="SUPFAM" id="SSF55729">
    <property type="entry name" value="Acyl-CoA N-acyltransferases (Nat)"/>
    <property type="match status" value="1"/>
</dbReference>
<accession>A0A6I2MCF2</accession>
<protein>
    <submittedName>
        <fullName evidence="2">GNAT family N-acetyltransferase</fullName>
    </submittedName>
</protein>
<sequence>MTDLKNNKGKIKVLTNETKTLRIEEFDKEDIPGILDLSASVNWDYDEYEIGTVMSSGKIYGHKNAEGKIVSSAGIIPYENNLASIGMVIVNKDFRGLGLGKEATQKCLDFVSSDTSVMLIATEEGKPLYEKLGFRVVDRVHKYLCDSYTAVKPKLLVNSGVSFNEFDERDFTEILNLDTAAFGDKRSNFLHNRINQSKQCLVVKDNTGTIIGYGISILGPINLILGPIVAPNVQTAVLLLDRLAFRHQGKLRIDVPSGNEDLMLFLEQSGFKKVSNPPIMITNSVKMPHRNNTLFGIAAQIFG</sequence>
<proteinExistence type="predicted"/>
<keyword evidence="3" id="KW-1185">Reference proteome</keyword>
<dbReference type="EMBL" id="WKKF01000003">
    <property type="protein sequence ID" value="MRX54967.1"/>
    <property type="molecule type" value="Genomic_DNA"/>
</dbReference>
<evidence type="ECO:0000313" key="2">
    <source>
        <dbReference type="EMBL" id="MRX54967.1"/>
    </source>
</evidence>
<comment type="caution">
    <text evidence="2">The sequence shown here is derived from an EMBL/GenBank/DDBJ whole genome shotgun (WGS) entry which is preliminary data.</text>
</comment>
<dbReference type="AlphaFoldDB" id="A0A6I2MCF2"/>
<dbReference type="Proteomes" id="UP000441585">
    <property type="component" value="Unassembled WGS sequence"/>
</dbReference>